<proteinExistence type="predicted"/>
<dbReference type="AlphaFoldDB" id="A0A9P5SAF2"/>
<sequence length="81" mass="8665">MVPANNGTKLIVFGPHLLRERSWATLESLTSPSQHGPEARIAARRVPALGTSVHVCALSRDKFVTWGGQGALTASNPSKME</sequence>
<evidence type="ECO:0000313" key="1">
    <source>
        <dbReference type="EMBL" id="KAF9309049.1"/>
    </source>
</evidence>
<keyword evidence="2" id="KW-1185">Reference proteome</keyword>
<protein>
    <submittedName>
        <fullName evidence="1">Uncharacterized protein</fullName>
    </submittedName>
</protein>
<feature type="non-terminal residue" evidence="1">
    <location>
        <position position="81"/>
    </location>
</feature>
<dbReference type="Proteomes" id="UP000696485">
    <property type="component" value="Unassembled WGS sequence"/>
</dbReference>
<dbReference type="EMBL" id="JAAAUY010002920">
    <property type="protein sequence ID" value="KAF9309049.1"/>
    <property type="molecule type" value="Genomic_DNA"/>
</dbReference>
<organism evidence="1 2">
    <name type="scientific">Podila minutissima</name>
    <dbReference type="NCBI Taxonomy" id="64525"/>
    <lineage>
        <taxon>Eukaryota</taxon>
        <taxon>Fungi</taxon>
        <taxon>Fungi incertae sedis</taxon>
        <taxon>Mucoromycota</taxon>
        <taxon>Mortierellomycotina</taxon>
        <taxon>Mortierellomycetes</taxon>
        <taxon>Mortierellales</taxon>
        <taxon>Mortierellaceae</taxon>
        <taxon>Podila</taxon>
    </lineage>
</organism>
<evidence type="ECO:0000313" key="2">
    <source>
        <dbReference type="Proteomes" id="UP000696485"/>
    </source>
</evidence>
<reference evidence="1" key="1">
    <citation type="journal article" date="2020" name="Fungal Divers.">
        <title>Resolving the Mortierellaceae phylogeny through synthesis of multi-gene phylogenetics and phylogenomics.</title>
        <authorList>
            <person name="Vandepol N."/>
            <person name="Liber J."/>
            <person name="Desiro A."/>
            <person name="Na H."/>
            <person name="Kennedy M."/>
            <person name="Barry K."/>
            <person name="Grigoriev I.V."/>
            <person name="Miller A.N."/>
            <person name="O'Donnell K."/>
            <person name="Stajich J.E."/>
            <person name="Bonito G."/>
        </authorList>
    </citation>
    <scope>NUCLEOTIDE SEQUENCE</scope>
    <source>
        <strain evidence="1">NVP1</strain>
    </source>
</reference>
<accession>A0A9P5SAF2</accession>
<name>A0A9P5SAF2_9FUNG</name>
<comment type="caution">
    <text evidence="1">The sequence shown here is derived from an EMBL/GenBank/DDBJ whole genome shotgun (WGS) entry which is preliminary data.</text>
</comment>
<gene>
    <name evidence="1" type="ORF">BG006_005205</name>
</gene>